<evidence type="ECO:0000256" key="10">
    <source>
        <dbReference type="RuleBase" id="RU000590"/>
    </source>
</evidence>
<dbReference type="AlphaFoldDB" id="A0A366H792"/>
<dbReference type="GO" id="GO:0006508">
    <property type="term" value="P:proteolysis"/>
    <property type="evidence" value="ECO:0007669"/>
    <property type="project" value="UniProtKB-KW"/>
</dbReference>
<dbReference type="SMART" id="SM01011">
    <property type="entry name" value="AMP_N"/>
    <property type="match status" value="1"/>
</dbReference>
<evidence type="ECO:0000313" key="12">
    <source>
        <dbReference type="EMBL" id="RBP37311.1"/>
    </source>
</evidence>
<keyword evidence="6 10" id="KW-0479">Metal-binding</keyword>
<accession>A0A366H792</accession>
<name>A0A366H792_9BACT</name>
<evidence type="ECO:0000256" key="5">
    <source>
        <dbReference type="ARBA" id="ARBA00022670"/>
    </source>
</evidence>
<dbReference type="EMBL" id="QNRR01000014">
    <property type="protein sequence ID" value="RBP37311.1"/>
    <property type="molecule type" value="Genomic_DNA"/>
</dbReference>
<dbReference type="InterPro" id="IPR000994">
    <property type="entry name" value="Pept_M24"/>
</dbReference>
<feature type="domain" description="Aminopeptidase P N-terminal" evidence="11">
    <location>
        <begin position="6"/>
        <end position="144"/>
    </location>
</feature>
<evidence type="ECO:0000256" key="7">
    <source>
        <dbReference type="ARBA" id="ARBA00022801"/>
    </source>
</evidence>
<dbReference type="OrthoDB" id="9806388at2"/>
<evidence type="ECO:0000256" key="9">
    <source>
        <dbReference type="ARBA" id="ARBA00023211"/>
    </source>
</evidence>
<dbReference type="PANTHER" id="PTHR43226:SF4">
    <property type="entry name" value="XAA-PRO AMINOPEPTIDASE 3"/>
    <property type="match status" value="1"/>
</dbReference>
<gene>
    <name evidence="12" type="ORF">DES53_11449</name>
</gene>
<evidence type="ECO:0000256" key="3">
    <source>
        <dbReference type="ARBA" id="ARBA00008766"/>
    </source>
</evidence>
<comment type="cofactor">
    <cofactor evidence="2">
        <name>Mn(2+)</name>
        <dbReference type="ChEBI" id="CHEBI:29035"/>
    </cofactor>
</comment>
<evidence type="ECO:0000256" key="1">
    <source>
        <dbReference type="ARBA" id="ARBA00001424"/>
    </source>
</evidence>
<evidence type="ECO:0000259" key="11">
    <source>
        <dbReference type="SMART" id="SM01011"/>
    </source>
</evidence>
<dbReference type="EC" id="3.4.11.9" evidence="4"/>
<dbReference type="Gene3D" id="3.40.350.10">
    <property type="entry name" value="Creatinase/prolidase N-terminal domain"/>
    <property type="match status" value="1"/>
</dbReference>
<dbReference type="RefSeq" id="WP_113961539.1">
    <property type="nucleotide sequence ID" value="NZ_QNRR01000014.1"/>
</dbReference>
<protein>
    <recommendedName>
        <fullName evidence="4">Xaa-Pro aminopeptidase</fullName>
        <ecNumber evidence="4">3.4.11.9</ecNumber>
    </recommendedName>
</protein>
<dbReference type="InterPro" id="IPR036005">
    <property type="entry name" value="Creatinase/aminopeptidase-like"/>
</dbReference>
<dbReference type="PROSITE" id="PS00491">
    <property type="entry name" value="PROLINE_PEPTIDASE"/>
    <property type="match status" value="1"/>
</dbReference>
<keyword evidence="7" id="KW-0378">Hydrolase</keyword>
<keyword evidence="9" id="KW-0464">Manganese</keyword>
<dbReference type="Proteomes" id="UP000253426">
    <property type="component" value="Unassembled WGS sequence"/>
</dbReference>
<keyword evidence="13" id="KW-1185">Reference proteome</keyword>
<keyword evidence="12" id="KW-0031">Aminopeptidase</keyword>
<sequence>MRYRPLPSSLFADARKRLRKKLKPGAVVIVHANDIYPTSADGTMPFVQSSDLFYLTGVDQEETVLILFPDAPDEKQREMLFVRETNEHIAIWEGEKLTKQQAAERTGIPVKSIHWLDRFNDVFRHVMCQAENVYLNSNEHLRAAVDVETREMRFTRRCQHEFPLHHYHRLAPILHELRVIKSPDEVKVIRQAIDITGSAFQRLLHFVKPGVMEYEVEAELIHEFIRKGGQGHAFSPIIASGKNACALHYNTNDSQCQDGDLLLTDFGARYGNYNADLTRTIPVSGTFTKWQRSVYNAVLKVQREAMKMLKPGVLLKEYQEKVGAVTEEELLKLKLLTKKEVKEALEKDPEKPAYKKYFMHGTSHHLGLDVHDVGSSWRRIEPGMVFTVEPGLYIREQGIGIRLENDVLITKKGAVDLMDHIPIEADDIEAGMASASKKK</sequence>
<evidence type="ECO:0000256" key="8">
    <source>
        <dbReference type="ARBA" id="ARBA00023049"/>
    </source>
</evidence>
<dbReference type="GO" id="GO:0070006">
    <property type="term" value="F:metalloaminopeptidase activity"/>
    <property type="evidence" value="ECO:0007669"/>
    <property type="project" value="InterPro"/>
</dbReference>
<evidence type="ECO:0000256" key="6">
    <source>
        <dbReference type="ARBA" id="ARBA00022723"/>
    </source>
</evidence>
<dbReference type="InterPro" id="IPR001131">
    <property type="entry name" value="Peptidase_M24B_aminopep-P_CS"/>
</dbReference>
<evidence type="ECO:0000256" key="2">
    <source>
        <dbReference type="ARBA" id="ARBA00001936"/>
    </source>
</evidence>
<dbReference type="CDD" id="cd01087">
    <property type="entry name" value="Prolidase"/>
    <property type="match status" value="1"/>
</dbReference>
<proteinExistence type="inferred from homology"/>
<evidence type="ECO:0000256" key="4">
    <source>
        <dbReference type="ARBA" id="ARBA00012574"/>
    </source>
</evidence>
<dbReference type="Pfam" id="PF05195">
    <property type="entry name" value="AMP_N"/>
    <property type="match status" value="1"/>
</dbReference>
<keyword evidence="8" id="KW-0482">Metalloprotease</keyword>
<comment type="catalytic activity">
    <reaction evidence="1">
        <text>Release of any N-terminal amino acid, including proline, that is linked to proline, even from a dipeptide or tripeptide.</text>
        <dbReference type="EC" id="3.4.11.9"/>
    </reaction>
</comment>
<dbReference type="GO" id="GO:0030145">
    <property type="term" value="F:manganese ion binding"/>
    <property type="evidence" value="ECO:0007669"/>
    <property type="project" value="InterPro"/>
</dbReference>
<evidence type="ECO:0000313" key="13">
    <source>
        <dbReference type="Proteomes" id="UP000253426"/>
    </source>
</evidence>
<comment type="similarity">
    <text evidence="3 10">Belongs to the peptidase M24B family.</text>
</comment>
<comment type="caution">
    <text evidence="12">The sequence shown here is derived from an EMBL/GenBank/DDBJ whole genome shotgun (WGS) entry which is preliminary data.</text>
</comment>
<dbReference type="SUPFAM" id="SSF55920">
    <property type="entry name" value="Creatinase/aminopeptidase"/>
    <property type="match status" value="1"/>
</dbReference>
<dbReference type="PANTHER" id="PTHR43226">
    <property type="entry name" value="XAA-PRO AMINOPEPTIDASE 3"/>
    <property type="match status" value="1"/>
</dbReference>
<dbReference type="SUPFAM" id="SSF53092">
    <property type="entry name" value="Creatinase/prolidase N-terminal domain"/>
    <property type="match status" value="1"/>
</dbReference>
<dbReference type="InterPro" id="IPR029149">
    <property type="entry name" value="Creatin/AminoP/Spt16_N"/>
</dbReference>
<dbReference type="Pfam" id="PF00557">
    <property type="entry name" value="Peptidase_M24"/>
    <property type="match status" value="1"/>
</dbReference>
<dbReference type="InterPro" id="IPR007865">
    <property type="entry name" value="Aminopep_P_N"/>
</dbReference>
<dbReference type="Gene3D" id="3.90.230.10">
    <property type="entry name" value="Creatinase/methionine aminopeptidase superfamily"/>
    <property type="match status" value="1"/>
</dbReference>
<reference evidence="12 13" key="1">
    <citation type="submission" date="2018-06" db="EMBL/GenBank/DDBJ databases">
        <title>Genomic Encyclopedia of Type Strains, Phase IV (KMG-IV): sequencing the most valuable type-strain genomes for metagenomic binning, comparative biology and taxonomic classification.</title>
        <authorList>
            <person name="Goeker M."/>
        </authorList>
    </citation>
    <scope>NUCLEOTIDE SEQUENCE [LARGE SCALE GENOMIC DNA]</scope>
    <source>
        <strain evidence="12 13">DSM 25532</strain>
    </source>
</reference>
<organism evidence="12 13">
    <name type="scientific">Roseimicrobium gellanilyticum</name>
    <dbReference type="NCBI Taxonomy" id="748857"/>
    <lineage>
        <taxon>Bacteria</taxon>
        <taxon>Pseudomonadati</taxon>
        <taxon>Verrucomicrobiota</taxon>
        <taxon>Verrucomicrobiia</taxon>
        <taxon>Verrucomicrobiales</taxon>
        <taxon>Verrucomicrobiaceae</taxon>
        <taxon>Roseimicrobium</taxon>
    </lineage>
</organism>
<dbReference type="InterPro" id="IPR052433">
    <property type="entry name" value="X-Pro_dipept-like"/>
</dbReference>
<keyword evidence="5" id="KW-0645">Protease</keyword>